<evidence type="ECO:0000313" key="2">
    <source>
        <dbReference type="EMBL" id="MFB9201422.1"/>
    </source>
</evidence>
<gene>
    <name evidence="2" type="ORF">ACFFV7_09490</name>
</gene>
<proteinExistence type="predicted"/>
<feature type="region of interest" description="Disordered" evidence="1">
    <location>
        <begin position="1"/>
        <end position="22"/>
    </location>
</feature>
<accession>A0ABV5IA58</accession>
<dbReference type="Proteomes" id="UP001589647">
    <property type="component" value="Unassembled WGS sequence"/>
</dbReference>
<keyword evidence="3" id="KW-1185">Reference proteome</keyword>
<protein>
    <submittedName>
        <fullName evidence="2">Uncharacterized protein</fullName>
    </submittedName>
</protein>
<name>A0ABV5IA58_9ACTN</name>
<organism evidence="2 3">
    <name type="scientific">Nonomuraea spiralis</name>
    <dbReference type="NCBI Taxonomy" id="46182"/>
    <lineage>
        <taxon>Bacteria</taxon>
        <taxon>Bacillati</taxon>
        <taxon>Actinomycetota</taxon>
        <taxon>Actinomycetes</taxon>
        <taxon>Streptosporangiales</taxon>
        <taxon>Streptosporangiaceae</taxon>
        <taxon>Nonomuraea</taxon>
    </lineage>
</organism>
<evidence type="ECO:0000256" key="1">
    <source>
        <dbReference type="SAM" id="MobiDB-lite"/>
    </source>
</evidence>
<comment type="caution">
    <text evidence="2">The sequence shown here is derived from an EMBL/GenBank/DDBJ whole genome shotgun (WGS) entry which is preliminary data.</text>
</comment>
<dbReference type="RefSeq" id="WP_189649962.1">
    <property type="nucleotide sequence ID" value="NZ_BMRC01000011.1"/>
</dbReference>
<sequence length="153" mass="16412">MSVRVRNTSAAEAPPPPPARADGTPYAYEVIDGWWRIYGDEPAELITELIPGYAGTLEDRERYALAAAARLQAVLAAAGRFGDCTDGEREVILADRARMPLVEHWTAAVPLVLVTTLCPPPRPTGEIVWIDPTDDLSLLSSLGQAGFVQVSGA</sequence>
<reference evidence="2 3" key="1">
    <citation type="submission" date="2024-09" db="EMBL/GenBank/DDBJ databases">
        <authorList>
            <person name="Sun Q."/>
            <person name="Mori K."/>
        </authorList>
    </citation>
    <scope>NUCLEOTIDE SEQUENCE [LARGE SCALE GENOMIC DNA]</scope>
    <source>
        <strain evidence="2 3">CCM 3426</strain>
    </source>
</reference>
<dbReference type="EMBL" id="JBHMEI010000005">
    <property type="protein sequence ID" value="MFB9201422.1"/>
    <property type="molecule type" value="Genomic_DNA"/>
</dbReference>
<evidence type="ECO:0000313" key="3">
    <source>
        <dbReference type="Proteomes" id="UP001589647"/>
    </source>
</evidence>